<dbReference type="EMBL" id="JACGWL010000002">
    <property type="protein sequence ID" value="KAK4407349.1"/>
    <property type="molecule type" value="Genomic_DNA"/>
</dbReference>
<evidence type="ECO:0000256" key="1">
    <source>
        <dbReference type="ARBA" id="ARBA00022723"/>
    </source>
</evidence>
<evidence type="ECO:0000256" key="5">
    <source>
        <dbReference type="ARBA" id="ARBA00023125"/>
    </source>
</evidence>
<keyword evidence="5" id="KW-0238">DNA-binding</keyword>
<dbReference type="SUPFAM" id="SSF57716">
    <property type="entry name" value="Glucocorticoid receptor-like (DNA-binding domain)"/>
    <property type="match status" value="1"/>
</dbReference>
<keyword evidence="12" id="KW-1185">Reference proteome</keyword>
<evidence type="ECO:0000256" key="2">
    <source>
        <dbReference type="ARBA" id="ARBA00022771"/>
    </source>
</evidence>
<evidence type="ECO:0000313" key="12">
    <source>
        <dbReference type="Proteomes" id="UP001289374"/>
    </source>
</evidence>
<comment type="similarity">
    <text evidence="7">Belongs to the type IV zinc-finger family. Class B subfamily.</text>
</comment>
<dbReference type="InterPro" id="IPR000679">
    <property type="entry name" value="Znf_GATA"/>
</dbReference>
<sequence length="135" mass="14415">MKNGPQISDSAPSNDDHRATEVDLTLRLGVPGYDTQPSAEKANTGEAGGSSSAHRTNEVGGTAYAQDPPNTVFYQGIVPQNRAAARRRHNADDDKVCRECGVATTPLWRKGPEGPQTLCNACGLRHARTTKRSAD</sequence>
<dbReference type="Proteomes" id="UP001289374">
    <property type="component" value="Unassembled WGS sequence"/>
</dbReference>
<dbReference type="PANTHER" id="PTHR46813">
    <property type="entry name" value="GATA TRANSCRIPTION FACTOR 18"/>
    <property type="match status" value="1"/>
</dbReference>
<reference evidence="11" key="1">
    <citation type="submission" date="2020-06" db="EMBL/GenBank/DDBJ databases">
        <authorList>
            <person name="Li T."/>
            <person name="Hu X."/>
            <person name="Zhang T."/>
            <person name="Song X."/>
            <person name="Zhang H."/>
            <person name="Dai N."/>
            <person name="Sheng W."/>
            <person name="Hou X."/>
            <person name="Wei L."/>
        </authorList>
    </citation>
    <scope>NUCLEOTIDE SEQUENCE</scope>
    <source>
        <strain evidence="11">K16</strain>
        <tissue evidence="11">Leaf</tissue>
    </source>
</reference>
<dbReference type="Gene3D" id="3.30.50.10">
    <property type="entry name" value="Erythroid Transcription Factor GATA-1, subunit A"/>
    <property type="match status" value="1"/>
</dbReference>
<keyword evidence="4" id="KW-0805">Transcription regulation</keyword>
<evidence type="ECO:0000256" key="7">
    <source>
        <dbReference type="ARBA" id="ARBA00024019"/>
    </source>
</evidence>
<protein>
    <submittedName>
        <fullName evidence="11">GATA transcription factor 15</fullName>
    </submittedName>
</protein>
<dbReference type="Pfam" id="PF00320">
    <property type="entry name" value="GATA"/>
    <property type="match status" value="1"/>
</dbReference>
<name>A0AAE1X8Q5_9LAMI</name>
<reference evidence="11" key="2">
    <citation type="journal article" date="2024" name="Plant">
        <title>Genomic evolution and insights into agronomic trait innovations of Sesamum species.</title>
        <authorList>
            <person name="Miao H."/>
            <person name="Wang L."/>
            <person name="Qu L."/>
            <person name="Liu H."/>
            <person name="Sun Y."/>
            <person name="Le M."/>
            <person name="Wang Q."/>
            <person name="Wei S."/>
            <person name="Zheng Y."/>
            <person name="Lin W."/>
            <person name="Duan Y."/>
            <person name="Cao H."/>
            <person name="Xiong S."/>
            <person name="Wang X."/>
            <person name="Wei L."/>
            <person name="Li C."/>
            <person name="Ma Q."/>
            <person name="Ju M."/>
            <person name="Zhao R."/>
            <person name="Li G."/>
            <person name="Mu C."/>
            <person name="Tian Q."/>
            <person name="Mei H."/>
            <person name="Zhang T."/>
            <person name="Gao T."/>
            <person name="Zhang H."/>
        </authorList>
    </citation>
    <scope>NUCLEOTIDE SEQUENCE</scope>
    <source>
        <strain evidence="11">K16</strain>
    </source>
</reference>
<keyword evidence="1" id="KW-0479">Metal-binding</keyword>
<feature type="compositionally biased region" description="Polar residues" evidence="9">
    <location>
        <begin position="1"/>
        <end position="13"/>
    </location>
</feature>
<keyword evidence="3" id="KW-0862">Zinc</keyword>
<comment type="caution">
    <text evidence="11">The sequence shown here is derived from an EMBL/GenBank/DDBJ whole genome shotgun (WGS) entry which is preliminary data.</text>
</comment>
<keyword evidence="2 8" id="KW-0863">Zinc-finger</keyword>
<dbReference type="PROSITE" id="PS00344">
    <property type="entry name" value="GATA_ZN_FINGER_1"/>
    <property type="match status" value="1"/>
</dbReference>
<dbReference type="PANTHER" id="PTHR46813:SF1">
    <property type="entry name" value="GATA TRANSCRIPTION FACTOR 15"/>
    <property type="match status" value="1"/>
</dbReference>
<dbReference type="PROSITE" id="PS50114">
    <property type="entry name" value="GATA_ZN_FINGER_2"/>
    <property type="match status" value="1"/>
</dbReference>
<evidence type="ECO:0000256" key="6">
    <source>
        <dbReference type="ARBA" id="ARBA00023163"/>
    </source>
</evidence>
<dbReference type="CDD" id="cd00202">
    <property type="entry name" value="ZnF_GATA"/>
    <property type="match status" value="1"/>
</dbReference>
<evidence type="ECO:0000256" key="4">
    <source>
        <dbReference type="ARBA" id="ARBA00023015"/>
    </source>
</evidence>
<dbReference type="GO" id="GO:0008270">
    <property type="term" value="F:zinc ion binding"/>
    <property type="evidence" value="ECO:0007669"/>
    <property type="project" value="UniProtKB-KW"/>
</dbReference>
<evidence type="ECO:0000256" key="9">
    <source>
        <dbReference type="SAM" id="MobiDB-lite"/>
    </source>
</evidence>
<gene>
    <name evidence="11" type="ORF">Sango_0315900</name>
</gene>
<feature type="domain" description="GATA-type" evidence="10">
    <location>
        <begin position="91"/>
        <end position="126"/>
    </location>
</feature>
<proteinExistence type="inferred from homology"/>
<evidence type="ECO:0000256" key="8">
    <source>
        <dbReference type="PROSITE-ProRule" id="PRU00094"/>
    </source>
</evidence>
<dbReference type="GO" id="GO:0043565">
    <property type="term" value="F:sequence-specific DNA binding"/>
    <property type="evidence" value="ECO:0007669"/>
    <property type="project" value="InterPro"/>
</dbReference>
<keyword evidence="6" id="KW-0804">Transcription</keyword>
<evidence type="ECO:0000259" key="10">
    <source>
        <dbReference type="PROSITE" id="PS50114"/>
    </source>
</evidence>
<accession>A0AAE1X8Q5</accession>
<evidence type="ECO:0000313" key="11">
    <source>
        <dbReference type="EMBL" id="KAK4407349.1"/>
    </source>
</evidence>
<dbReference type="AlphaFoldDB" id="A0AAE1X8Q5"/>
<dbReference type="InterPro" id="IPR013088">
    <property type="entry name" value="Znf_NHR/GATA"/>
</dbReference>
<dbReference type="GO" id="GO:0006355">
    <property type="term" value="P:regulation of DNA-templated transcription"/>
    <property type="evidence" value="ECO:0007669"/>
    <property type="project" value="InterPro"/>
</dbReference>
<organism evidence="11 12">
    <name type="scientific">Sesamum angolense</name>
    <dbReference type="NCBI Taxonomy" id="2727404"/>
    <lineage>
        <taxon>Eukaryota</taxon>
        <taxon>Viridiplantae</taxon>
        <taxon>Streptophyta</taxon>
        <taxon>Embryophyta</taxon>
        <taxon>Tracheophyta</taxon>
        <taxon>Spermatophyta</taxon>
        <taxon>Magnoliopsida</taxon>
        <taxon>eudicotyledons</taxon>
        <taxon>Gunneridae</taxon>
        <taxon>Pentapetalae</taxon>
        <taxon>asterids</taxon>
        <taxon>lamiids</taxon>
        <taxon>Lamiales</taxon>
        <taxon>Pedaliaceae</taxon>
        <taxon>Sesamum</taxon>
    </lineage>
</organism>
<dbReference type="SMART" id="SM00401">
    <property type="entry name" value="ZnF_GATA"/>
    <property type="match status" value="1"/>
</dbReference>
<evidence type="ECO:0000256" key="3">
    <source>
        <dbReference type="ARBA" id="ARBA00022833"/>
    </source>
</evidence>
<feature type="region of interest" description="Disordered" evidence="9">
    <location>
        <begin position="1"/>
        <end position="70"/>
    </location>
</feature>